<proteinExistence type="predicted"/>
<dbReference type="EMBL" id="CP117454">
    <property type="protein sequence ID" value="WLG82441.1"/>
    <property type="molecule type" value="Genomic_DNA"/>
</dbReference>
<accession>A0ABY9EP07</accession>
<name>A0ABY9EP07_9PSED</name>
<reference evidence="1 2" key="1">
    <citation type="submission" date="2023-02" db="EMBL/GenBank/DDBJ databases">
        <title>Evolution of Hrp T3SS in non-pathogenic Pseudomonas fluorescens.</title>
        <authorList>
            <person name="Liao K."/>
            <person name="Wei H."/>
            <person name="Gu Y."/>
        </authorList>
    </citation>
    <scope>NUCLEOTIDE SEQUENCE [LARGE SCALE GENOMIC DNA]</scope>
    <source>
        <strain evidence="1 2">FP1935</strain>
    </source>
</reference>
<protein>
    <submittedName>
        <fullName evidence="1">HrpW-specific chaperone</fullName>
    </submittedName>
</protein>
<sequence length="109" mass="12201">MADEQTGDQIPVSWKSLVQGDGYLSPEQRKAFEYAIDLVLGRLHATLDQPTQGSGHFQFDRYVDGLETLFLRDATAQDLQSDAAVTAFWIVRLFADRILRAADTSPSMH</sequence>
<evidence type="ECO:0000313" key="1">
    <source>
        <dbReference type="EMBL" id="WLG82441.1"/>
    </source>
</evidence>
<keyword evidence="2" id="KW-1185">Reference proteome</keyword>
<dbReference type="RefSeq" id="WP_305445570.1">
    <property type="nucleotide sequence ID" value="NZ_CP117453.1"/>
</dbReference>
<organism evidence="1 2">
    <name type="scientific">Pseudomonas cucumis</name>
    <dbReference type="NCBI Taxonomy" id="2954082"/>
    <lineage>
        <taxon>Bacteria</taxon>
        <taxon>Pseudomonadati</taxon>
        <taxon>Pseudomonadota</taxon>
        <taxon>Gammaproteobacteria</taxon>
        <taxon>Pseudomonadales</taxon>
        <taxon>Pseudomonadaceae</taxon>
        <taxon>Pseudomonas</taxon>
    </lineage>
</organism>
<evidence type="ECO:0000313" key="2">
    <source>
        <dbReference type="Proteomes" id="UP001239418"/>
    </source>
</evidence>
<gene>
    <name evidence="1" type="ORF">PSH97_14945</name>
</gene>
<dbReference type="Proteomes" id="UP001239418">
    <property type="component" value="Chromosome"/>
</dbReference>